<evidence type="ECO:0000313" key="2">
    <source>
        <dbReference type="EMBL" id="TDK21523.1"/>
    </source>
</evidence>
<dbReference type="RefSeq" id="WP_133323378.1">
    <property type="nucleotide sequence ID" value="NZ_SMTF01000016.1"/>
</dbReference>
<dbReference type="Gene3D" id="3.40.630.30">
    <property type="match status" value="1"/>
</dbReference>
<dbReference type="SUPFAM" id="SSF55729">
    <property type="entry name" value="Acyl-CoA N-acyltransferases (Nat)"/>
    <property type="match status" value="1"/>
</dbReference>
<reference evidence="2 3" key="1">
    <citation type="submission" date="2019-03" db="EMBL/GenBank/DDBJ databases">
        <title>Luteimonas zhaokaii sp.nov., isolated from the rectal contents of Plateau pika in Yushu, Qinghai Province, China.</title>
        <authorList>
            <person name="Zhang G."/>
        </authorList>
    </citation>
    <scope>NUCLEOTIDE SEQUENCE [LARGE SCALE GENOMIC DNA]</scope>
    <source>
        <strain evidence="2 3">B9</strain>
    </source>
</reference>
<name>A0A4R5TL33_9GAMM</name>
<dbReference type="Proteomes" id="UP000294796">
    <property type="component" value="Unassembled WGS sequence"/>
</dbReference>
<organism evidence="2 3">
    <name type="scientific">Luteimonas aestuarii</name>
    <dbReference type="NCBI Taxonomy" id="453837"/>
    <lineage>
        <taxon>Bacteria</taxon>
        <taxon>Pseudomonadati</taxon>
        <taxon>Pseudomonadota</taxon>
        <taxon>Gammaproteobacteria</taxon>
        <taxon>Lysobacterales</taxon>
        <taxon>Lysobacteraceae</taxon>
        <taxon>Luteimonas</taxon>
    </lineage>
</organism>
<dbReference type="CDD" id="cd04301">
    <property type="entry name" value="NAT_SF"/>
    <property type="match status" value="1"/>
</dbReference>
<proteinExistence type="predicted"/>
<dbReference type="PROSITE" id="PS51729">
    <property type="entry name" value="GNAT_YJDJ"/>
    <property type="match status" value="1"/>
</dbReference>
<keyword evidence="2" id="KW-0808">Transferase</keyword>
<dbReference type="EMBL" id="SMTF01000016">
    <property type="protein sequence ID" value="TDK21523.1"/>
    <property type="molecule type" value="Genomic_DNA"/>
</dbReference>
<dbReference type="GO" id="GO:0016740">
    <property type="term" value="F:transferase activity"/>
    <property type="evidence" value="ECO:0007669"/>
    <property type="project" value="UniProtKB-KW"/>
</dbReference>
<dbReference type="PANTHER" id="PTHR31435:SF9">
    <property type="entry name" value="PROTEIN NATD1"/>
    <property type="match status" value="1"/>
</dbReference>
<feature type="domain" description="N-acetyltransferase" evidence="1">
    <location>
        <begin position="7"/>
        <end position="92"/>
    </location>
</feature>
<dbReference type="PANTHER" id="PTHR31435">
    <property type="entry name" value="PROTEIN NATD1"/>
    <property type="match status" value="1"/>
</dbReference>
<keyword evidence="3" id="KW-1185">Reference proteome</keyword>
<protein>
    <submittedName>
        <fullName evidence="2">N-acetyltransferase</fullName>
    </submittedName>
</protein>
<dbReference type="Pfam" id="PF14542">
    <property type="entry name" value="Acetyltransf_CG"/>
    <property type="match status" value="1"/>
</dbReference>
<accession>A0A4R5TL33</accession>
<gene>
    <name evidence="2" type="ORF">E2F46_14920</name>
</gene>
<dbReference type="InterPro" id="IPR016181">
    <property type="entry name" value="Acyl_CoA_acyltransferase"/>
</dbReference>
<sequence>MDPLDIRHAPDRGRFHAEVEGHACVLDYAVAEGRMVIRHTGVPEAVGGRGIAGALVRAALDWARDARLRVVPECSYAAGFIQRHPEYADLVDPA</sequence>
<comment type="caution">
    <text evidence="2">The sequence shown here is derived from an EMBL/GenBank/DDBJ whole genome shotgun (WGS) entry which is preliminary data.</text>
</comment>
<dbReference type="InterPro" id="IPR045057">
    <property type="entry name" value="Gcn5-rel_NAT"/>
</dbReference>
<evidence type="ECO:0000313" key="3">
    <source>
        <dbReference type="Proteomes" id="UP000294796"/>
    </source>
</evidence>
<dbReference type="OrthoDB" id="9813275at2"/>
<dbReference type="AlphaFoldDB" id="A0A4R5TL33"/>
<dbReference type="InterPro" id="IPR031165">
    <property type="entry name" value="GNAT_YJDJ"/>
</dbReference>
<evidence type="ECO:0000259" key="1">
    <source>
        <dbReference type="PROSITE" id="PS51729"/>
    </source>
</evidence>